<dbReference type="EMBL" id="JBHSDS010000006">
    <property type="protein sequence ID" value="MFC4358307.1"/>
    <property type="molecule type" value="Genomic_DNA"/>
</dbReference>
<dbReference type="AlphaFoldDB" id="A0ABD5PBP6"/>
<keyword evidence="12" id="KW-1185">Reference proteome</keyword>
<keyword evidence="4" id="KW-1003">Cell membrane</keyword>
<evidence type="ECO:0000256" key="5">
    <source>
        <dbReference type="ARBA" id="ARBA00022692"/>
    </source>
</evidence>
<evidence type="ECO:0000256" key="3">
    <source>
        <dbReference type="ARBA" id="ARBA00022449"/>
    </source>
</evidence>
<feature type="transmembrane region" description="Helical" evidence="9">
    <location>
        <begin position="87"/>
        <end position="111"/>
    </location>
</feature>
<accession>A0ABD5PBP6</accession>
<evidence type="ECO:0000313" key="12">
    <source>
        <dbReference type="Proteomes" id="UP001595921"/>
    </source>
</evidence>
<evidence type="ECO:0000256" key="7">
    <source>
        <dbReference type="ARBA" id="ARBA00023136"/>
    </source>
</evidence>
<keyword evidence="5 9" id="KW-0812">Transmembrane</keyword>
<feature type="domain" description="Na+/H+ antiporter NhaC-like C-terminal" evidence="10">
    <location>
        <begin position="399"/>
        <end position="505"/>
    </location>
</feature>
<feature type="transmembrane region" description="Helical" evidence="9">
    <location>
        <begin position="326"/>
        <end position="346"/>
    </location>
</feature>
<feature type="transmembrane region" description="Helical" evidence="9">
    <location>
        <begin position="270"/>
        <end position="288"/>
    </location>
</feature>
<evidence type="ECO:0000256" key="2">
    <source>
        <dbReference type="ARBA" id="ARBA00022448"/>
    </source>
</evidence>
<feature type="transmembrane region" description="Helical" evidence="9">
    <location>
        <begin position="21"/>
        <end position="43"/>
    </location>
</feature>
<feature type="domain" description="Na+/H+ antiporter NhaC-like C-terminal" evidence="10">
    <location>
        <begin position="173"/>
        <end position="363"/>
    </location>
</feature>
<feature type="transmembrane region" description="Helical" evidence="9">
    <location>
        <begin position="402"/>
        <end position="421"/>
    </location>
</feature>
<keyword evidence="2" id="KW-0813">Transport</keyword>
<evidence type="ECO:0000256" key="1">
    <source>
        <dbReference type="ARBA" id="ARBA00004651"/>
    </source>
</evidence>
<evidence type="ECO:0000256" key="6">
    <source>
        <dbReference type="ARBA" id="ARBA00022989"/>
    </source>
</evidence>
<dbReference type="PANTHER" id="PTHR33451:SF3">
    <property type="entry name" value="MALATE-2H(+)_NA(+)-LACTATE ANTIPORTER"/>
    <property type="match status" value="1"/>
</dbReference>
<protein>
    <submittedName>
        <fullName evidence="11">Na+/H+ antiporter NhaC family protein</fullName>
    </submittedName>
</protein>
<dbReference type="PANTHER" id="PTHR33451">
    <property type="entry name" value="MALATE-2H(+)/NA(+)-LACTATE ANTIPORTER"/>
    <property type="match status" value="1"/>
</dbReference>
<sequence>MATLSFEPLTYDDLSEAERPTLLQALVPVVGMLAFLSVGAIILELDAHIPLLWGMVLTGLVGRYWIGVPWERMYEGVVDGLRMGMQAILIIFIIYALIATWTGAGTIPALIYYGLELLNPTIFLPVAALLATGVAFAVGSSWTTAGTLGVAFVGIGAGLGVPEPMTAGAVLTGAYTGDKISPLSDTTNLAAAVTNTDLYTHIRTMRVGTGIALLLSLVGYSYLGLAATGDIPVGRVAEIQSAITGAYSVTPLVFLPLLVTFGLALRGYPALPSLLAGVFAGVFTQIFVQGPLSVEGFVGAWDVVQNGTGPETGLALANDLLSTGGFIGSSWTITVVVAALALGGLLERTGCLAVIAHHLGRGIVWLGEYETPRIEPGSSFGRTLARPVNAVGDAVDSLTDRVAVLIAGTAVSAFGMNVLAAEQYMSIVVPGLSLRGLYDDEGLESRNLSRAVEAAGTTTSALVPWNAGGVYMATVLGVPTLAYAPYYFLGFLSPLILVTMGVTGWRITRRAEETQAGVVGAAKSVVGTDD</sequence>
<keyword evidence="3" id="KW-0050">Antiport</keyword>
<feature type="transmembrane region" description="Helical" evidence="9">
    <location>
        <begin position="49"/>
        <end position="66"/>
    </location>
</feature>
<evidence type="ECO:0000256" key="9">
    <source>
        <dbReference type="SAM" id="Phobius"/>
    </source>
</evidence>
<dbReference type="Proteomes" id="UP001595921">
    <property type="component" value="Unassembled WGS sequence"/>
</dbReference>
<name>A0ABD5PBP6_9EURY</name>
<feature type="transmembrane region" description="Helical" evidence="9">
    <location>
        <begin position="486"/>
        <end position="505"/>
    </location>
</feature>
<evidence type="ECO:0000256" key="8">
    <source>
        <dbReference type="ARBA" id="ARBA00038435"/>
    </source>
</evidence>
<reference evidence="11 12" key="1">
    <citation type="journal article" date="2019" name="Int. J. Syst. Evol. Microbiol.">
        <title>The Global Catalogue of Microorganisms (GCM) 10K type strain sequencing project: providing services to taxonomists for standard genome sequencing and annotation.</title>
        <authorList>
            <consortium name="The Broad Institute Genomics Platform"/>
            <consortium name="The Broad Institute Genome Sequencing Center for Infectious Disease"/>
            <person name="Wu L."/>
            <person name="Ma J."/>
        </authorList>
    </citation>
    <scope>NUCLEOTIDE SEQUENCE [LARGE SCALE GENOMIC DNA]</scope>
    <source>
        <strain evidence="11 12">CGMCC 1.12553</strain>
    </source>
</reference>
<feature type="transmembrane region" description="Helical" evidence="9">
    <location>
        <begin position="207"/>
        <end position="227"/>
    </location>
</feature>
<feature type="transmembrane region" description="Helical" evidence="9">
    <location>
        <begin position="117"/>
        <end position="138"/>
    </location>
</feature>
<proteinExistence type="inferred from homology"/>
<dbReference type="GO" id="GO:0015297">
    <property type="term" value="F:antiporter activity"/>
    <property type="evidence" value="ECO:0007669"/>
    <property type="project" value="UniProtKB-KW"/>
</dbReference>
<dbReference type="InterPro" id="IPR052180">
    <property type="entry name" value="NhaC_Na-H+_Antiporter"/>
</dbReference>
<keyword evidence="6 9" id="KW-1133">Transmembrane helix</keyword>
<comment type="subcellular location">
    <subcellularLocation>
        <location evidence="1">Cell membrane</location>
        <topology evidence="1">Multi-pass membrane protein</topology>
    </subcellularLocation>
</comment>
<gene>
    <name evidence="11" type="ORF">ACFO0N_10150</name>
</gene>
<feature type="transmembrane region" description="Helical" evidence="9">
    <location>
        <begin position="239"/>
        <end position="263"/>
    </location>
</feature>
<dbReference type="RefSeq" id="WP_267624007.1">
    <property type="nucleotide sequence ID" value="NZ_JAODIW010000008.1"/>
</dbReference>
<evidence type="ECO:0000313" key="11">
    <source>
        <dbReference type="EMBL" id="MFC4358307.1"/>
    </source>
</evidence>
<keyword evidence="7 9" id="KW-0472">Membrane</keyword>
<comment type="similarity">
    <text evidence="8">Belongs to the NhaC Na(+)/H(+) (TC 2.A.35) antiporter family.</text>
</comment>
<dbReference type="InterPro" id="IPR018461">
    <property type="entry name" value="Na/H_Antiport_NhaC-like_C"/>
</dbReference>
<evidence type="ECO:0000259" key="10">
    <source>
        <dbReference type="Pfam" id="PF03553"/>
    </source>
</evidence>
<dbReference type="GO" id="GO:0005886">
    <property type="term" value="C:plasma membrane"/>
    <property type="evidence" value="ECO:0007669"/>
    <property type="project" value="UniProtKB-SubCell"/>
</dbReference>
<organism evidence="11 12">
    <name type="scientific">Halobium salinum</name>
    <dbReference type="NCBI Taxonomy" id="1364940"/>
    <lineage>
        <taxon>Archaea</taxon>
        <taxon>Methanobacteriati</taxon>
        <taxon>Methanobacteriota</taxon>
        <taxon>Stenosarchaea group</taxon>
        <taxon>Halobacteria</taxon>
        <taxon>Halobacteriales</taxon>
        <taxon>Haloferacaceae</taxon>
        <taxon>Halobium</taxon>
    </lineage>
</organism>
<dbReference type="Pfam" id="PF03553">
    <property type="entry name" value="Na_H_antiporter"/>
    <property type="match status" value="2"/>
</dbReference>
<comment type="caution">
    <text evidence="11">The sequence shown here is derived from an EMBL/GenBank/DDBJ whole genome shotgun (WGS) entry which is preliminary data.</text>
</comment>
<evidence type="ECO:0000256" key="4">
    <source>
        <dbReference type="ARBA" id="ARBA00022475"/>
    </source>
</evidence>